<dbReference type="RefSeq" id="WP_091026580.1">
    <property type="nucleotide sequence ID" value="NZ_BKAE01000012.1"/>
</dbReference>
<evidence type="ECO:0000313" key="5">
    <source>
        <dbReference type="Proteomes" id="UP000199004"/>
    </source>
</evidence>
<dbReference type="Proteomes" id="UP000199004">
    <property type="component" value="Unassembled WGS sequence"/>
</dbReference>
<gene>
    <name evidence="4" type="ORF">SAMN05192576_4019</name>
</gene>
<dbReference type="PANTHER" id="PTHR33608">
    <property type="entry name" value="BLL2464 PROTEIN"/>
    <property type="match status" value="1"/>
</dbReference>
<name>A0A1H0JHB7_9ACTN</name>
<evidence type="ECO:0000256" key="2">
    <source>
        <dbReference type="SAM" id="Phobius"/>
    </source>
</evidence>
<keyword evidence="2" id="KW-1133">Transmembrane helix</keyword>
<accession>A0A1H0JHB7</accession>
<sequence length="433" mass="45794">MEAQSSVWRPTGSLARSVIVATVGVVASVVGGRPVLLVLVAPMVVTAAFALVRRPPGRPSAHVTLGHRLLHEGQGTLSRLVLTGAEGAEQVTRVAAREPYVRVHPAAGRASRLVAGGPVDFEVSPRRWGRRTLGDGAVALTSAWGGFRWGPVTTGGDRISVLPTSVPYGSRAESPQPRGLVGAHRSARTGSGTEFSGIRGFEPGDRLRRINWRVSARSGRLHVTTTRAEEDAGVLLVVDALADHGRSDGVDGGESSLDLTVRAAAAVAEHAVRQGDRVSLRVLGRDSRQLGYGAGWVHLRRVLGALAAVQPVAAQDGEVERLQLRAAEGTMVVVLSPMLAEVLGTVTATALRRGLPTLVVDTLPEDAAPAVTRGTDPVAADLAWRLRRLEREQVLSSLAALGCPVVPWRGPGTIDEVTRRLARRAQQPRVVVR</sequence>
<keyword evidence="2" id="KW-0812">Transmembrane</keyword>
<feature type="region of interest" description="Disordered" evidence="1">
    <location>
        <begin position="168"/>
        <end position="198"/>
    </location>
</feature>
<evidence type="ECO:0000259" key="3">
    <source>
        <dbReference type="Pfam" id="PF01882"/>
    </source>
</evidence>
<evidence type="ECO:0000313" key="4">
    <source>
        <dbReference type="EMBL" id="SDO42873.1"/>
    </source>
</evidence>
<dbReference type="InterPro" id="IPR002881">
    <property type="entry name" value="DUF58"/>
</dbReference>
<dbReference type="STRING" id="1005944.SAMN05192576_4019"/>
<dbReference type="OrthoDB" id="9776116at2"/>
<dbReference type="EMBL" id="FNIC01000008">
    <property type="protein sequence ID" value="SDO42873.1"/>
    <property type="molecule type" value="Genomic_DNA"/>
</dbReference>
<evidence type="ECO:0000256" key="1">
    <source>
        <dbReference type="SAM" id="MobiDB-lite"/>
    </source>
</evidence>
<reference evidence="4 5" key="1">
    <citation type="submission" date="2016-10" db="EMBL/GenBank/DDBJ databases">
        <authorList>
            <person name="de Groot N.N."/>
        </authorList>
    </citation>
    <scope>NUCLEOTIDE SEQUENCE [LARGE SCALE GENOMIC DNA]</scope>
    <source>
        <strain evidence="4 5">CGMCC 1.11147</strain>
    </source>
</reference>
<keyword evidence="5" id="KW-1185">Reference proteome</keyword>
<organism evidence="4 5">
    <name type="scientific">Nocardioides szechwanensis</name>
    <dbReference type="NCBI Taxonomy" id="1005944"/>
    <lineage>
        <taxon>Bacteria</taxon>
        <taxon>Bacillati</taxon>
        <taxon>Actinomycetota</taxon>
        <taxon>Actinomycetes</taxon>
        <taxon>Propionibacteriales</taxon>
        <taxon>Nocardioidaceae</taxon>
        <taxon>Nocardioides</taxon>
    </lineage>
</organism>
<proteinExistence type="predicted"/>
<protein>
    <submittedName>
        <fullName evidence="4">Uncharacterized conserved protein, DUF58 family, contains vWF domain</fullName>
    </submittedName>
</protein>
<feature type="domain" description="DUF58" evidence="3">
    <location>
        <begin position="198"/>
        <end position="341"/>
    </location>
</feature>
<dbReference type="PANTHER" id="PTHR33608:SF14">
    <property type="entry name" value="POSSIBLE CONSERVED SECRETED PROTEIN"/>
    <property type="match status" value="1"/>
</dbReference>
<feature type="transmembrane region" description="Helical" evidence="2">
    <location>
        <begin position="12"/>
        <end position="29"/>
    </location>
</feature>
<keyword evidence="2" id="KW-0472">Membrane</keyword>
<dbReference type="Pfam" id="PF01882">
    <property type="entry name" value="DUF58"/>
    <property type="match status" value="1"/>
</dbReference>
<dbReference type="AlphaFoldDB" id="A0A1H0JHB7"/>